<evidence type="ECO:0000313" key="2">
    <source>
        <dbReference type="EMBL" id="KAJ7712434.1"/>
    </source>
</evidence>
<dbReference type="Proteomes" id="UP001215598">
    <property type="component" value="Unassembled WGS sequence"/>
</dbReference>
<proteinExistence type="predicted"/>
<reference evidence="2" key="1">
    <citation type="submission" date="2023-03" db="EMBL/GenBank/DDBJ databases">
        <title>Massive genome expansion in bonnet fungi (Mycena s.s.) driven by repeated elements and novel gene families across ecological guilds.</title>
        <authorList>
            <consortium name="Lawrence Berkeley National Laboratory"/>
            <person name="Harder C.B."/>
            <person name="Miyauchi S."/>
            <person name="Viragh M."/>
            <person name="Kuo A."/>
            <person name="Thoen E."/>
            <person name="Andreopoulos B."/>
            <person name="Lu D."/>
            <person name="Skrede I."/>
            <person name="Drula E."/>
            <person name="Henrissat B."/>
            <person name="Morin E."/>
            <person name="Kohler A."/>
            <person name="Barry K."/>
            <person name="LaButti K."/>
            <person name="Morin E."/>
            <person name="Salamov A."/>
            <person name="Lipzen A."/>
            <person name="Mereny Z."/>
            <person name="Hegedus B."/>
            <person name="Baldrian P."/>
            <person name="Stursova M."/>
            <person name="Weitz H."/>
            <person name="Taylor A."/>
            <person name="Grigoriev I.V."/>
            <person name="Nagy L.G."/>
            <person name="Martin F."/>
            <person name="Kauserud H."/>
        </authorList>
    </citation>
    <scope>NUCLEOTIDE SEQUENCE</scope>
    <source>
        <strain evidence="2">CBHHK182m</strain>
    </source>
</reference>
<name>A0AAD7H5E0_9AGAR</name>
<dbReference type="InterPro" id="IPR003615">
    <property type="entry name" value="HNH_nuc"/>
</dbReference>
<sequence length="194" mass="21140">MPNSLPPYWKLNRTAVEPFSGYSNLKTREENTNYAKLHDQSCLITGARARLHASHLLPHVETNWLRNNIHQLGLGGADLIDSAPNLITLRSDLNAQSFDEGEFVIVPFNGAPALFVIQLRCRTGARKNCRIASEGPRRAPVCPAGGKLVQGKTDGGVGGRRQCIKLLGDTDHARHASLGVRSVCSPGRVRACRV</sequence>
<comment type="caution">
    <text evidence="2">The sequence shown here is derived from an EMBL/GenBank/DDBJ whole genome shotgun (WGS) entry which is preliminary data.</text>
</comment>
<protein>
    <recommendedName>
        <fullName evidence="1">HNH nuclease domain-containing protein</fullName>
    </recommendedName>
</protein>
<keyword evidence="3" id="KW-1185">Reference proteome</keyword>
<dbReference type="EMBL" id="JARKIB010000366">
    <property type="protein sequence ID" value="KAJ7712434.1"/>
    <property type="molecule type" value="Genomic_DNA"/>
</dbReference>
<evidence type="ECO:0000313" key="3">
    <source>
        <dbReference type="Proteomes" id="UP001215598"/>
    </source>
</evidence>
<dbReference type="Pfam" id="PF13391">
    <property type="entry name" value="HNH_2"/>
    <property type="match status" value="1"/>
</dbReference>
<dbReference type="AlphaFoldDB" id="A0AAD7H5E0"/>
<evidence type="ECO:0000259" key="1">
    <source>
        <dbReference type="Pfam" id="PF13391"/>
    </source>
</evidence>
<feature type="non-terminal residue" evidence="2">
    <location>
        <position position="1"/>
    </location>
</feature>
<feature type="domain" description="HNH nuclease" evidence="1">
    <location>
        <begin position="42"/>
        <end position="106"/>
    </location>
</feature>
<gene>
    <name evidence="2" type="ORF">B0H16DRAFT_1624922</name>
</gene>
<accession>A0AAD7H5E0</accession>
<organism evidence="2 3">
    <name type="scientific">Mycena metata</name>
    <dbReference type="NCBI Taxonomy" id="1033252"/>
    <lineage>
        <taxon>Eukaryota</taxon>
        <taxon>Fungi</taxon>
        <taxon>Dikarya</taxon>
        <taxon>Basidiomycota</taxon>
        <taxon>Agaricomycotina</taxon>
        <taxon>Agaricomycetes</taxon>
        <taxon>Agaricomycetidae</taxon>
        <taxon>Agaricales</taxon>
        <taxon>Marasmiineae</taxon>
        <taxon>Mycenaceae</taxon>
        <taxon>Mycena</taxon>
    </lineage>
</organism>